<proteinExistence type="inferred from homology"/>
<comment type="function">
    <text evidence="3">Flagellin is the subunit protein which polymerizes to form the filaments of bacterial flagella.</text>
</comment>
<evidence type="ECO:0000313" key="6">
    <source>
        <dbReference type="EMBL" id="MBI1621870.1"/>
    </source>
</evidence>
<comment type="caution">
    <text evidence="6">The sequence shown here is derived from an EMBL/GenBank/DDBJ whole genome shotgun (WGS) entry which is preliminary data.</text>
</comment>
<evidence type="ECO:0000259" key="5">
    <source>
        <dbReference type="Pfam" id="PF00700"/>
    </source>
</evidence>
<dbReference type="Proteomes" id="UP000601789">
    <property type="component" value="Unassembled WGS sequence"/>
</dbReference>
<dbReference type="Pfam" id="PF00700">
    <property type="entry name" value="Flagellin_C"/>
    <property type="match status" value="1"/>
</dbReference>
<dbReference type="RefSeq" id="WP_267905131.1">
    <property type="nucleotide sequence ID" value="NZ_JADGMQ010000011.1"/>
</dbReference>
<name>A0ABS0SEZ9_9HYPH</name>
<dbReference type="PANTHER" id="PTHR42792:SF2">
    <property type="entry name" value="FLAGELLIN"/>
    <property type="match status" value="1"/>
</dbReference>
<evidence type="ECO:0000313" key="7">
    <source>
        <dbReference type="Proteomes" id="UP000601789"/>
    </source>
</evidence>
<feature type="domain" description="Flagellin C-terminal" evidence="5">
    <location>
        <begin position="494"/>
        <end position="577"/>
    </location>
</feature>
<keyword evidence="7" id="KW-1185">Reference proteome</keyword>
<dbReference type="Pfam" id="PF00669">
    <property type="entry name" value="Flagellin_N"/>
    <property type="match status" value="1"/>
</dbReference>
<dbReference type="Gene3D" id="1.20.1330.10">
    <property type="entry name" value="f41 fragment of flagellin, N-terminal domain"/>
    <property type="match status" value="2"/>
</dbReference>
<evidence type="ECO:0000259" key="4">
    <source>
        <dbReference type="Pfam" id="PF00669"/>
    </source>
</evidence>
<evidence type="ECO:0000256" key="2">
    <source>
        <dbReference type="ARBA" id="ARBA00023143"/>
    </source>
</evidence>
<protein>
    <recommendedName>
        <fullName evidence="3">Flagellin</fullName>
    </recommendedName>
</protein>
<dbReference type="InterPro" id="IPR046358">
    <property type="entry name" value="Flagellin_C"/>
</dbReference>
<dbReference type="InterPro" id="IPR001029">
    <property type="entry name" value="Flagellin_N"/>
</dbReference>
<comment type="subcellular location">
    <subcellularLocation>
        <location evidence="3">Secreted</location>
    </subcellularLocation>
    <subcellularLocation>
        <location evidence="3">Bacterial flagellum</location>
    </subcellularLocation>
</comment>
<organism evidence="6 7">
    <name type="scientific">Aquamicrobium zhengzhouense</name>
    <dbReference type="NCBI Taxonomy" id="2781738"/>
    <lineage>
        <taxon>Bacteria</taxon>
        <taxon>Pseudomonadati</taxon>
        <taxon>Pseudomonadota</taxon>
        <taxon>Alphaproteobacteria</taxon>
        <taxon>Hyphomicrobiales</taxon>
        <taxon>Phyllobacteriaceae</taxon>
        <taxon>Aquamicrobium</taxon>
    </lineage>
</organism>
<dbReference type="PANTHER" id="PTHR42792">
    <property type="entry name" value="FLAGELLIN"/>
    <property type="match status" value="1"/>
</dbReference>
<dbReference type="InterPro" id="IPR001492">
    <property type="entry name" value="Flagellin"/>
</dbReference>
<keyword evidence="2 3" id="KW-0975">Bacterial flagellum</keyword>
<evidence type="ECO:0000256" key="3">
    <source>
        <dbReference type="RuleBase" id="RU362073"/>
    </source>
</evidence>
<gene>
    <name evidence="6" type="ORF">IOD40_14505</name>
</gene>
<accession>A0ABS0SEZ9</accession>
<comment type="similarity">
    <text evidence="1 3">Belongs to the bacterial flagellin family.</text>
</comment>
<reference evidence="6 7" key="1">
    <citation type="submission" date="2020-10" db="EMBL/GenBank/DDBJ databases">
        <title>Aquamicrobium zhengzhouensis sp. nov., a exopolysaccharide producing bacterium isolated from farmland soil.</title>
        <authorList>
            <person name="Wang X."/>
        </authorList>
    </citation>
    <scope>NUCLEOTIDE SEQUENCE [LARGE SCALE GENOMIC DNA]</scope>
    <source>
        <strain evidence="7">cd-1</strain>
    </source>
</reference>
<dbReference type="EMBL" id="JADGMQ010000011">
    <property type="protein sequence ID" value="MBI1621870.1"/>
    <property type="molecule type" value="Genomic_DNA"/>
</dbReference>
<feature type="domain" description="Flagellin N-terminal" evidence="4">
    <location>
        <begin position="4"/>
        <end position="136"/>
    </location>
</feature>
<evidence type="ECO:0000256" key="1">
    <source>
        <dbReference type="ARBA" id="ARBA00005709"/>
    </source>
</evidence>
<dbReference type="SUPFAM" id="SSF64518">
    <property type="entry name" value="Phase 1 flagellin"/>
    <property type="match status" value="1"/>
</dbReference>
<keyword evidence="3" id="KW-0964">Secreted</keyword>
<sequence>MSSIHTNSGAMTALQTLRGNAKALARLQDEAATGLRVAEAAHNASYWSISVAMKSTMGANHAVMDSLGLTTALVDVTYAALTQVESNLSLIKDKLVLSEGDGADTSKIQNEIHELAQQILTAVDSAQFAGGNLLRTNVEHIWEAPLDERARKYTASYMQTDQGISIGTIDIDLLKTSLVNGHGGGILEPDPRSPKSLGGIRLPAIPAEFQVYDDTNHRSGGRATSHFTFVGPFTMGDDAYIRFELEVDKESPDHGLPGPLLDGTKTLINITKSDIVSALPGSNGTVSSWGQWMTVLNTTLGSHGVAVSDVVDWLRNVIPNRYALSSSETTGHNGSSIIISNLEQSAGIARHGLVESASYGSAPRQIHLAFEPFKIYRDVVATMRFHINGQEQALTIDRDTVDQVLRRDDGRVDTPAHMTALLSHLVGDLWNIKIEESGAGVTLSVDTDVDRTAGRRTNIGFSGISVNIEPIISYGLLDIDVETNPDLVTAYLSTIDVMHAKTVSAAAYIGSIKTRVELQKEFTSKLIDAFERGMSQLADADMETPAARLTAEQVRQQLVLRALSISNSAPQNLLSLFQ</sequence>